<dbReference type="AlphaFoldDB" id="L0WAA0"/>
<gene>
    <name evidence="6" type="ORF">A11A3_11147</name>
</gene>
<dbReference type="PIRSF" id="PIRSF036382">
    <property type="entry name" value="RR_antiterm"/>
    <property type="match status" value="1"/>
</dbReference>
<dbReference type="InterPro" id="IPR011006">
    <property type="entry name" value="CheY-like_superfamily"/>
</dbReference>
<protein>
    <submittedName>
        <fullName evidence="6">Nitrogen assimilation response regulatory protein</fullName>
    </submittedName>
</protein>
<dbReference type="InterPro" id="IPR008327">
    <property type="entry name" value="Sig_transdc_resp-reg_antiterm"/>
</dbReference>
<dbReference type="PANTHER" id="PTHR44591:SF3">
    <property type="entry name" value="RESPONSE REGULATORY DOMAIN-CONTAINING PROTEIN"/>
    <property type="match status" value="1"/>
</dbReference>
<evidence type="ECO:0000256" key="2">
    <source>
        <dbReference type="PROSITE-ProRule" id="PRU00169"/>
    </source>
</evidence>
<dbReference type="SMART" id="SM00448">
    <property type="entry name" value="REC"/>
    <property type="match status" value="1"/>
</dbReference>
<organism evidence="6 7">
    <name type="scientific">Alcanivorax hongdengensis A-11-3</name>
    <dbReference type="NCBI Taxonomy" id="1177179"/>
    <lineage>
        <taxon>Bacteria</taxon>
        <taxon>Pseudomonadati</taxon>
        <taxon>Pseudomonadota</taxon>
        <taxon>Gammaproteobacteria</taxon>
        <taxon>Oceanospirillales</taxon>
        <taxon>Alcanivoracaceae</taxon>
        <taxon>Alcanivorax</taxon>
    </lineage>
</organism>
<evidence type="ECO:0000259" key="4">
    <source>
        <dbReference type="PROSITE" id="PS50110"/>
    </source>
</evidence>
<keyword evidence="3" id="KW-0175">Coiled coil</keyword>
<dbReference type="Pfam" id="PF00072">
    <property type="entry name" value="Response_reg"/>
    <property type="match status" value="1"/>
</dbReference>
<feature type="domain" description="ANTAR" evidence="5">
    <location>
        <begin position="161"/>
        <end position="222"/>
    </location>
</feature>
<dbReference type="SUPFAM" id="SSF52172">
    <property type="entry name" value="CheY-like"/>
    <property type="match status" value="1"/>
</dbReference>
<dbReference type="Gene3D" id="3.40.50.2300">
    <property type="match status" value="1"/>
</dbReference>
<feature type="modified residue" description="4-aspartylphosphate" evidence="2">
    <location>
        <position position="91"/>
    </location>
</feature>
<evidence type="ECO:0000256" key="1">
    <source>
        <dbReference type="ARBA" id="ARBA00022553"/>
    </source>
</evidence>
<dbReference type="EMBL" id="AMRJ01000017">
    <property type="protein sequence ID" value="EKF73909.1"/>
    <property type="molecule type" value="Genomic_DNA"/>
</dbReference>
<evidence type="ECO:0000313" key="7">
    <source>
        <dbReference type="Proteomes" id="UP000010164"/>
    </source>
</evidence>
<feature type="domain" description="Response regulatory" evidence="4">
    <location>
        <begin position="41"/>
        <end position="155"/>
    </location>
</feature>
<dbReference type="Gene3D" id="1.10.10.10">
    <property type="entry name" value="Winged helix-like DNA-binding domain superfamily/Winged helix DNA-binding domain"/>
    <property type="match status" value="1"/>
</dbReference>
<evidence type="ECO:0000259" key="5">
    <source>
        <dbReference type="PROSITE" id="PS50921"/>
    </source>
</evidence>
<comment type="caution">
    <text evidence="6">The sequence shown here is derived from an EMBL/GenBank/DDBJ whole genome shotgun (WGS) entry which is preliminary data.</text>
</comment>
<dbReference type="eggNOG" id="COG3707">
    <property type="taxonomic scope" value="Bacteria"/>
</dbReference>
<feature type="coiled-coil region" evidence="3">
    <location>
        <begin position="151"/>
        <end position="185"/>
    </location>
</feature>
<reference evidence="6 7" key="1">
    <citation type="journal article" date="2012" name="J. Bacteriol.">
        <title>Genome Sequence of the Alkane-Degrading Bacterium Alcanivorax hongdengensis Type Strain A-11-3.</title>
        <authorList>
            <person name="Lai Q."/>
            <person name="Shao Z."/>
        </authorList>
    </citation>
    <scope>NUCLEOTIDE SEQUENCE [LARGE SCALE GENOMIC DNA]</scope>
    <source>
        <strain evidence="6 7">A-11-3</strain>
    </source>
</reference>
<dbReference type="GO" id="GO:0000160">
    <property type="term" value="P:phosphorelay signal transduction system"/>
    <property type="evidence" value="ECO:0007669"/>
    <property type="project" value="InterPro"/>
</dbReference>
<dbReference type="PANTHER" id="PTHR44591">
    <property type="entry name" value="STRESS RESPONSE REGULATOR PROTEIN 1"/>
    <property type="match status" value="1"/>
</dbReference>
<dbReference type="InterPro" id="IPR005561">
    <property type="entry name" value="ANTAR"/>
</dbReference>
<accession>L0WAA0</accession>
<dbReference type="Pfam" id="PF03861">
    <property type="entry name" value="ANTAR"/>
    <property type="match status" value="1"/>
</dbReference>
<dbReference type="PROSITE" id="PS50921">
    <property type="entry name" value="ANTAR"/>
    <property type="match status" value="1"/>
</dbReference>
<proteinExistence type="predicted"/>
<keyword evidence="7" id="KW-1185">Reference proteome</keyword>
<dbReference type="PATRIC" id="fig|1177179.3.peg.2224"/>
<dbReference type="InterPro" id="IPR050595">
    <property type="entry name" value="Bact_response_regulator"/>
</dbReference>
<sequence>MLFYDDVIFKNNDLDALPAGTAVAPVNANTMMDASDPMALKIMLVDDQPPRAAMLERALTDEGHEILCRLTSAAGLAEKVHASNPDVVIVDMDAPDRDTLESMALIQRDMPRPMVMFCSQDDEDLIVAALRAGVSAYVAGETDLARVRGVMRVATARFREYQALREELEQTREALAERKIIERAKGLLMQRRRLNEQDAYSTLRRQAMNTGQPLIQVARAVLDYAEILKAQG</sequence>
<evidence type="ECO:0000313" key="6">
    <source>
        <dbReference type="EMBL" id="EKF73909.1"/>
    </source>
</evidence>
<dbReference type="SMART" id="SM01012">
    <property type="entry name" value="ANTAR"/>
    <property type="match status" value="1"/>
</dbReference>
<dbReference type="InterPro" id="IPR001789">
    <property type="entry name" value="Sig_transdc_resp-reg_receiver"/>
</dbReference>
<dbReference type="STRING" id="1177179.A11A3_11147"/>
<dbReference type="Proteomes" id="UP000010164">
    <property type="component" value="Unassembled WGS sequence"/>
</dbReference>
<keyword evidence="1 2" id="KW-0597">Phosphoprotein</keyword>
<evidence type="ECO:0000256" key="3">
    <source>
        <dbReference type="SAM" id="Coils"/>
    </source>
</evidence>
<name>L0WAA0_9GAMM</name>
<dbReference type="CDD" id="cd00156">
    <property type="entry name" value="REC"/>
    <property type="match status" value="1"/>
</dbReference>
<dbReference type="GO" id="GO:0003723">
    <property type="term" value="F:RNA binding"/>
    <property type="evidence" value="ECO:0007669"/>
    <property type="project" value="InterPro"/>
</dbReference>
<dbReference type="InterPro" id="IPR036388">
    <property type="entry name" value="WH-like_DNA-bd_sf"/>
</dbReference>
<dbReference type="PROSITE" id="PS50110">
    <property type="entry name" value="RESPONSE_REGULATORY"/>
    <property type="match status" value="1"/>
</dbReference>